<comment type="caution">
    <text evidence="2">The sequence shown here is derived from an EMBL/GenBank/DDBJ whole genome shotgun (WGS) entry which is preliminary data.</text>
</comment>
<gene>
    <name evidence="2" type="ORF">ACFODZ_01950</name>
</gene>
<feature type="domain" description="AAA" evidence="1">
    <location>
        <begin position="6"/>
        <end position="179"/>
    </location>
</feature>
<evidence type="ECO:0000313" key="2">
    <source>
        <dbReference type="EMBL" id="MFC3192994.1"/>
    </source>
</evidence>
<evidence type="ECO:0000313" key="3">
    <source>
        <dbReference type="Proteomes" id="UP001595533"/>
    </source>
</evidence>
<dbReference type="PIRSF" id="PIRSF009320">
    <property type="entry name" value="Nuc_binding_HP_1000"/>
    <property type="match status" value="1"/>
</dbReference>
<dbReference type="EMBL" id="JBHRTS010000001">
    <property type="protein sequence ID" value="MFC3192994.1"/>
    <property type="molecule type" value="Genomic_DNA"/>
</dbReference>
<reference evidence="3" key="1">
    <citation type="journal article" date="2019" name="Int. J. Syst. Evol. Microbiol.">
        <title>The Global Catalogue of Microorganisms (GCM) 10K type strain sequencing project: providing services to taxonomists for standard genome sequencing and annotation.</title>
        <authorList>
            <consortium name="The Broad Institute Genomics Platform"/>
            <consortium name="The Broad Institute Genome Sequencing Center for Infectious Disease"/>
            <person name="Wu L."/>
            <person name="Ma J."/>
        </authorList>
    </citation>
    <scope>NUCLEOTIDE SEQUENCE [LARGE SCALE GENOMIC DNA]</scope>
    <source>
        <strain evidence="3">KCTC 42953</strain>
    </source>
</reference>
<dbReference type="RefSeq" id="WP_077409652.1">
    <property type="nucleotide sequence ID" value="NZ_JBHRTS010000001.1"/>
</dbReference>
<keyword evidence="3" id="KW-1185">Reference proteome</keyword>
<dbReference type="Gene3D" id="3.40.50.300">
    <property type="entry name" value="P-loop containing nucleotide triphosphate hydrolases"/>
    <property type="match status" value="1"/>
</dbReference>
<name>A0ABV7J4K7_9GAMM</name>
<sequence>MKHKNKIIAVANQKGGVGKTTTTVNLAVGLVQLGKKVLLIDLDPQGNATMACGADSRHLSLSSCEVLMDECEAAEAIIQGGQVDLMGANTNLTAAELQMMEYEEPQTVLKEQLKGVIEQYDYVLIDCPPSLSILTINALAAANSVLIPMQCEYYALEGLTSLLDTIERVRQTVNPALEIEGLLRTMFDGRNNLANDVAEQISEHFGSKVFTTVVPRNVKVAEAPSFGQSAIEYDHLSRGAVAYKGLASEVLRRNHG</sequence>
<dbReference type="CDD" id="cd02042">
    <property type="entry name" value="ParAB_family"/>
    <property type="match status" value="1"/>
</dbReference>
<dbReference type="InterPro" id="IPR027417">
    <property type="entry name" value="P-loop_NTPase"/>
</dbReference>
<protein>
    <submittedName>
        <fullName evidence="2">ParA family protein</fullName>
    </submittedName>
</protein>
<dbReference type="InterPro" id="IPR025669">
    <property type="entry name" value="AAA_dom"/>
</dbReference>
<dbReference type="PANTHER" id="PTHR13696">
    <property type="entry name" value="P-LOOP CONTAINING NUCLEOSIDE TRIPHOSPHATE HYDROLASE"/>
    <property type="match status" value="1"/>
</dbReference>
<accession>A0ABV7J4K7</accession>
<dbReference type="Proteomes" id="UP001595533">
    <property type="component" value="Unassembled WGS sequence"/>
</dbReference>
<dbReference type="Pfam" id="PF13614">
    <property type="entry name" value="AAA_31"/>
    <property type="match status" value="1"/>
</dbReference>
<dbReference type="SUPFAM" id="SSF52540">
    <property type="entry name" value="P-loop containing nucleoside triphosphate hydrolases"/>
    <property type="match status" value="1"/>
</dbReference>
<proteinExistence type="predicted"/>
<organism evidence="2 3">
    <name type="scientific">Marinicella sediminis</name>
    <dbReference type="NCBI Taxonomy" id="1792834"/>
    <lineage>
        <taxon>Bacteria</taxon>
        <taxon>Pseudomonadati</taxon>
        <taxon>Pseudomonadota</taxon>
        <taxon>Gammaproteobacteria</taxon>
        <taxon>Lysobacterales</taxon>
        <taxon>Marinicellaceae</taxon>
        <taxon>Marinicella</taxon>
    </lineage>
</organism>
<dbReference type="InterPro" id="IPR050678">
    <property type="entry name" value="DNA_Partitioning_ATPase"/>
</dbReference>
<dbReference type="PANTHER" id="PTHR13696:SF52">
    <property type="entry name" value="PARA FAMILY PROTEIN CT_582"/>
    <property type="match status" value="1"/>
</dbReference>
<evidence type="ECO:0000259" key="1">
    <source>
        <dbReference type="Pfam" id="PF13614"/>
    </source>
</evidence>